<evidence type="ECO:0008006" key="4">
    <source>
        <dbReference type="Google" id="ProtNLM"/>
    </source>
</evidence>
<organism evidence="2 3">
    <name type="scientific">Gymnopus androsaceus JB14</name>
    <dbReference type="NCBI Taxonomy" id="1447944"/>
    <lineage>
        <taxon>Eukaryota</taxon>
        <taxon>Fungi</taxon>
        <taxon>Dikarya</taxon>
        <taxon>Basidiomycota</taxon>
        <taxon>Agaricomycotina</taxon>
        <taxon>Agaricomycetes</taxon>
        <taxon>Agaricomycetidae</taxon>
        <taxon>Agaricales</taxon>
        <taxon>Marasmiineae</taxon>
        <taxon>Omphalotaceae</taxon>
        <taxon>Gymnopus</taxon>
    </lineage>
</organism>
<accession>A0A6A4HSU4</accession>
<protein>
    <recommendedName>
        <fullName evidence="4">Cora-domain-containing protein</fullName>
    </recommendedName>
</protein>
<feature type="compositionally biased region" description="Basic residues" evidence="1">
    <location>
        <begin position="20"/>
        <end position="30"/>
    </location>
</feature>
<feature type="region of interest" description="Disordered" evidence="1">
    <location>
        <begin position="727"/>
        <end position="788"/>
    </location>
</feature>
<feature type="region of interest" description="Disordered" evidence="1">
    <location>
        <begin position="538"/>
        <end position="566"/>
    </location>
</feature>
<name>A0A6A4HSU4_9AGAR</name>
<dbReference type="OrthoDB" id="3231000at2759"/>
<evidence type="ECO:0000256" key="1">
    <source>
        <dbReference type="SAM" id="MobiDB-lite"/>
    </source>
</evidence>
<feature type="compositionally biased region" description="Low complexity" evidence="1">
    <location>
        <begin position="328"/>
        <end position="339"/>
    </location>
</feature>
<reference evidence="2" key="1">
    <citation type="journal article" date="2019" name="Environ. Microbiol.">
        <title>Fungal ecological strategies reflected in gene transcription - a case study of two litter decomposers.</title>
        <authorList>
            <person name="Barbi F."/>
            <person name="Kohler A."/>
            <person name="Barry K."/>
            <person name="Baskaran P."/>
            <person name="Daum C."/>
            <person name="Fauchery L."/>
            <person name="Ihrmark K."/>
            <person name="Kuo A."/>
            <person name="LaButti K."/>
            <person name="Lipzen A."/>
            <person name="Morin E."/>
            <person name="Grigoriev I.V."/>
            <person name="Henrissat B."/>
            <person name="Lindahl B."/>
            <person name="Martin F."/>
        </authorList>
    </citation>
    <scope>NUCLEOTIDE SEQUENCE</scope>
    <source>
        <strain evidence="2">JB14</strain>
    </source>
</reference>
<gene>
    <name evidence="2" type="ORF">BT96DRAFT_918423</name>
</gene>
<dbReference type="Proteomes" id="UP000799118">
    <property type="component" value="Unassembled WGS sequence"/>
</dbReference>
<feature type="region of interest" description="Disordered" evidence="1">
    <location>
        <begin position="15"/>
        <end position="71"/>
    </location>
</feature>
<evidence type="ECO:0000313" key="3">
    <source>
        <dbReference type="Proteomes" id="UP000799118"/>
    </source>
</evidence>
<feature type="region of interest" description="Disordered" evidence="1">
    <location>
        <begin position="477"/>
        <end position="525"/>
    </location>
</feature>
<dbReference type="Gene3D" id="1.20.58.340">
    <property type="entry name" value="Magnesium transport protein CorA, transmembrane region"/>
    <property type="match status" value="1"/>
</dbReference>
<feature type="compositionally biased region" description="Polar residues" evidence="1">
    <location>
        <begin position="492"/>
        <end position="508"/>
    </location>
</feature>
<dbReference type="EMBL" id="ML769437">
    <property type="protein sequence ID" value="KAE9402242.1"/>
    <property type="molecule type" value="Genomic_DNA"/>
</dbReference>
<feature type="region of interest" description="Disordered" evidence="1">
    <location>
        <begin position="302"/>
        <end position="339"/>
    </location>
</feature>
<dbReference type="AlphaFoldDB" id="A0A6A4HSU4"/>
<evidence type="ECO:0000313" key="2">
    <source>
        <dbReference type="EMBL" id="KAE9402242.1"/>
    </source>
</evidence>
<proteinExistence type="predicted"/>
<keyword evidence="3" id="KW-1185">Reference proteome</keyword>
<sequence length="788" mass="87396">MSFDLNTFGAIQAHASALPPRRKPPKHRHATPSGPWPFLDLDEKIDPESLSSPPPQPNFDQEPEIGINHAGSDSRSYWSHYPESQFANWTQWQQNKSGIAKLVNRRVPLADHCRIFKIHIDSNGIFHADNLGSEEGDYIVKSGVVGSRDVSESIDNFWQVLGEKPPPESRVRVLFVDNLSGPVLQMLGTRFRIEPFFFSSSLNSIPSRYQEQVRPGKGDHITLTLSFIRTLPNSSTMPHSLASSFVDSLANEDASHMLQSSFLMQIPMIDVEAPLMLTSNPSKLLVLDLLSLHVIRKKFIPESTEPQPTDESNYGHGSAPPPFTREQSNISSNSESSSSSSISTIISYHNPSMPPYKTTTASNLHMRLMAAGRSVYWSNIFSPTVPSGDPTFVTLSLLWYPLYAWDEVLDALLGEVAFLEAHTLSSLPSESQDQDQDAHDQTHILTHQLHVVRAHLLHYESLLDDFRKTVEFVQNTHHPGLAQPSPPIPFPRTQSPIRTKPATASQYPDSLRSALPDQSGEAPTLSAAAKDTLDQVLEEEEYENVESQRRFAAPRMSTGPTESESYERLLDKECNNLLSEIGRLEMTRAMLNKRLGNVMELAFSSINIEDSRRMKNLAEVSVRDSAGKSDICALSHTLPMVFLPASFMATVFGMNVVEINSGSKETLGHYAAAAIPLTVVTVWVMMMQYRSTKQHRQSRLTPSSNVFTFARVAPASVWTRTIGKDLSPWGKGTGRARNRNRSRSQATRMAVSGSVHPPSRPMSTAPVENGHAEPSPVARLPRGSTVSV</sequence>